<protein>
    <recommendedName>
        <fullName evidence="8">MADS-box domain-containing protein</fullName>
    </recommendedName>
</protein>
<evidence type="ECO:0000256" key="4">
    <source>
        <dbReference type="ARBA" id="ARBA00023163"/>
    </source>
</evidence>
<dbReference type="EMBL" id="CM007379">
    <property type="protein sequence ID" value="OIV91827.1"/>
    <property type="molecule type" value="Genomic_DNA"/>
</dbReference>
<evidence type="ECO:0000256" key="3">
    <source>
        <dbReference type="ARBA" id="ARBA00023125"/>
    </source>
</evidence>
<evidence type="ECO:0000256" key="5">
    <source>
        <dbReference type="ARBA" id="ARBA00023242"/>
    </source>
</evidence>
<dbReference type="CDD" id="cd00266">
    <property type="entry name" value="MADS_SRF_like"/>
    <property type="match status" value="1"/>
</dbReference>
<dbReference type="InterPro" id="IPR036879">
    <property type="entry name" value="TF_MADSbox_sf"/>
</dbReference>
<dbReference type="Gene3D" id="3.40.1810.10">
    <property type="entry name" value="Transcription factor, MADS-box"/>
    <property type="match status" value="1"/>
</dbReference>
<dbReference type="GO" id="GO:0000978">
    <property type="term" value="F:RNA polymerase II cis-regulatory region sequence-specific DNA binding"/>
    <property type="evidence" value="ECO:0007669"/>
    <property type="project" value="TreeGrafter"/>
</dbReference>
<name>A0A4P1QQ95_LUPAN</name>
<feature type="domain" description="MADS-box" evidence="8">
    <location>
        <begin position="1"/>
        <end position="51"/>
    </location>
</feature>
<evidence type="ECO:0000256" key="6">
    <source>
        <dbReference type="SAM" id="Coils"/>
    </source>
</evidence>
<dbReference type="SMART" id="SM00432">
    <property type="entry name" value="MADS"/>
    <property type="match status" value="1"/>
</dbReference>
<proteinExistence type="predicted"/>
<dbReference type="PANTHER" id="PTHR11945:SF387">
    <property type="entry name" value="AGAMOUS-LIKE MADS-BOX PROTEIN AGL80"/>
    <property type="match status" value="1"/>
</dbReference>
<dbReference type="KEGG" id="lang:109334000"/>
<evidence type="ECO:0000256" key="2">
    <source>
        <dbReference type="ARBA" id="ARBA00023015"/>
    </source>
</evidence>
<evidence type="ECO:0000259" key="8">
    <source>
        <dbReference type="PROSITE" id="PS50066"/>
    </source>
</evidence>
<dbReference type="STRING" id="3871.A0A4P1QQ95"/>
<comment type="subcellular location">
    <subcellularLocation>
        <location evidence="1">Nucleus</location>
    </subcellularLocation>
</comment>
<keyword evidence="5" id="KW-0539">Nucleus</keyword>
<evidence type="ECO:0000256" key="7">
    <source>
        <dbReference type="SAM" id="MobiDB-lite"/>
    </source>
</evidence>
<dbReference type="Pfam" id="PF00319">
    <property type="entry name" value="SRF-TF"/>
    <property type="match status" value="1"/>
</dbReference>
<evidence type="ECO:0000313" key="10">
    <source>
        <dbReference type="Proteomes" id="UP000188354"/>
    </source>
</evidence>
<dbReference type="OrthoDB" id="10327835at2759"/>
<feature type="region of interest" description="Disordered" evidence="7">
    <location>
        <begin position="205"/>
        <end position="225"/>
    </location>
</feature>
<accession>A0A4P1QQ95</accession>
<dbReference type="GO" id="GO:0005634">
    <property type="term" value="C:nucleus"/>
    <property type="evidence" value="ECO:0007669"/>
    <property type="project" value="UniProtKB-SubCell"/>
</dbReference>
<dbReference type="FunFam" id="3.40.1810.10:FF:000024">
    <property type="entry name" value="Agamous-like MADS-box protein AGL80"/>
    <property type="match status" value="1"/>
</dbReference>
<keyword evidence="6" id="KW-0175">Coiled coil</keyword>
<evidence type="ECO:0000256" key="1">
    <source>
        <dbReference type="ARBA" id="ARBA00004123"/>
    </source>
</evidence>
<dbReference type="GO" id="GO:0000981">
    <property type="term" value="F:DNA-binding transcription factor activity, RNA polymerase II-specific"/>
    <property type="evidence" value="ECO:0007669"/>
    <property type="project" value="InterPro"/>
</dbReference>
<dbReference type="GO" id="GO:0046983">
    <property type="term" value="F:protein dimerization activity"/>
    <property type="evidence" value="ECO:0007669"/>
    <property type="project" value="InterPro"/>
</dbReference>
<reference evidence="9 10" key="1">
    <citation type="journal article" date="2017" name="Plant Biotechnol. J.">
        <title>A comprehensive draft genome sequence for lupin (Lupinus angustifolius), an emerging health food: insights into plant-microbe interactions and legume evolution.</title>
        <authorList>
            <person name="Hane J.K."/>
            <person name="Ming Y."/>
            <person name="Kamphuis L.G."/>
            <person name="Nelson M.N."/>
            <person name="Garg G."/>
            <person name="Atkins C.A."/>
            <person name="Bayer P.E."/>
            <person name="Bravo A."/>
            <person name="Bringans S."/>
            <person name="Cannon S."/>
            <person name="Edwards D."/>
            <person name="Foley R."/>
            <person name="Gao L.L."/>
            <person name="Harrison M.J."/>
            <person name="Huang W."/>
            <person name="Hurgobin B."/>
            <person name="Li S."/>
            <person name="Liu C.W."/>
            <person name="McGrath A."/>
            <person name="Morahan G."/>
            <person name="Murray J."/>
            <person name="Weller J."/>
            <person name="Jian J."/>
            <person name="Singh K.B."/>
        </authorList>
    </citation>
    <scope>NUCLEOTIDE SEQUENCE [LARGE SCALE GENOMIC DNA]</scope>
    <source>
        <strain evidence="10">cv. Tanjil</strain>
        <tissue evidence="9">Whole plant</tissue>
    </source>
</reference>
<keyword evidence="10" id="KW-1185">Reference proteome</keyword>
<gene>
    <name evidence="9" type="ORF">TanjilG_17819</name>
</gene>
<feature type="coiled-coil region" evidence="6">
    <location>
        <begin position="82"/>
        <end position="109"/>
    </location>
</feature>
<dbReference type="GO" id="GO:0045944">
    <property type="term" value="P:positive regulation of transcription by RNA polymerase II"/>
    <property type="evidence" value="ECO:0007669"/>
    <property type="project" value="InterPro"/>
</dbReference>
<dbReference type="InterPro" id="IPR002100">
    <property type="entry name" value="TF_MADSbox"/>
</dbReference>
<dbReference type="Proteomes" id="UP000188354">
    <property type="component" value="Chromosome LG19"/>
</dbReference>
<dbReference type="Gramene" id="OIV91827">
    <property type="protein sequence ID" value="OIV91827"/>
    <property type="gene ID" value="TanjilG_17819"/>
</dbReference>
<keyword evidence="3" id="KW-0238">DNA-binding</keyword>
<dbReference type="PROSITE" id="PS50066">
    <property type="entry name" value="MADS_BOX_2"/>
    <property type="match status" value="1"/>
</dbReference>
<evidence type="ECO:0000313" key="9">
    <source>
        <dbReference type="EMBL" id="OIV91827.1"/>
    </source>
</evidence>
<dbReference type="AlphaFoldDB" id="A0A4P1QQ95"/>
<dbReference type="PANTHER" id="PTHR11945">
    <property type="entry name" value="MADS BOX PROTEIN"/>
    <property type="match status" value="1"/>
</dbReference>
<sequence>MKPQYIVDESKRRATYRVRKVGMKKKLQEISTLCGIQACGIIYGPNETVPEVWPSHSEVQRVINRFYAMSEIDQKKNMLTQESFLKQNFRKVQDQLKKARDENKKKEMELLMFHCLGSGRIVHSADTIDMNYFLLVINQNLRGVNGKKSTDQPQHGIGVSSNGTENLNGERIIVDGLNQGIVQTNIGAMQRQGWSSDSTRGRGNAMFPFGDYNHSSGLEHDPSFP</sequence>
<dbReference type="InterPro" id="IPR033897">
    <property type="entry name" value="SRF-like_MADS-box"/>
</dbReference>
<keyword evidence="4" id="KW-0804">Transcription</keyword>
<keyword evidence="2" id="KW-0805">Transcription regulation</keyword>
<organism evidence="9 10">
    <name type="scientific">Lupinus angustifolius</name>
    <name type="common">Narrow-leaved blue lupine</name>
    <dbReference type="NCBI Taxonomy" id="3871"/>
    <lineage>
        <taxon>Eukaryota</taxon>
        <taxon>Viridiplantae</taxon>
        <taxon>Streptophyta</taxon>
        <taxon>Embryophyta</taxon>
        <taxon>Tracheophyta</taxon>
        <taxon>Spermatophyta</taxon>
        <taxon>Magnoliopsida</taxon>
        <taxon>eudicotyledons</taxon>
        <taxon>Gunneridae</taxon>
        <taxon>Pentapetalae</taxon>
        <taxon>rosids</taxon>
        <taxon>fabids</taxon>
        <taxon>Fabales</taxon>
        <taxon>Fabaceae</taxon>
        <taxon>Papilionoideae</taxon>
        <taxon>50 kb inversion clade</taxon>
        <taxon>genistoids sensu lato</taxon>
        <taxon>core genistoids</taxon>
        <taxon>Genisteae</taxon>
        <taxon>Lupinus</taxon>
    </lineage>
</organism>
<dbReference type="SUPFAM" id="SSF55455">
    <property type="entry name" value="SRF-like"/>
    <property type="match status" value="1"/>
</dbReference>